<keyword evidence="1" id="KW-0812">Transmembrane</keyword>
<dbReference type="Proteomes" id="UP000693946">
    <property type="component" value="Linkage Group LG1"/>
</dbReference>
<proteinExistence type="predicted"/>
<accession>A0AAV6T8R4</accession>
<name>A0AAV6T8R4_SOLSE</name>
<reference evidence="2 3" key="1">
    <citation type="journal article" date="2021" name="Sci. Rep.">
        <title>Chromosome anchoring in Senegalese sole (Solea senegalensis) reveals sex-associated markers and genome rearrangements in flatfish.</title>
        <authorList>
            <person name="Guerrero-Cozar I."/>
            <person name="Gomez-Garrido J."/>
            <person name="Berbel C."/>
            <person name="Martinez-Blanch J.F."/>
            <person name="Alioto T."/>
            <person name="Claros M.G."/>
            <person name="Gagnaire P.A."/>
            <person name="Manchado M."/>
        </authorList>
    </citation>
    <scope>NUCLEOTIDE SEQUENCE [LARGE SCALE GENOMIC DNA]</scope>
    <source>
        <strain evidence="2">Sse05_10M</strain>
    </source>
</reference>
<evidence type="ECO:0000256" key="1">
    <source>
        <dbReference type="SAM" id="Phobius"/>
    </source>
</evidence>
<evidence type="ECO:0000313" key="2">
    <source>
        <dbReference type="EMBL" id="KAG7525788.1"/>
    </source>
</evidence>
<keyword evidence="3" id="KW-1185">Reference proteome</keyword>
<evidence type="ECO:0000313" key="3">
    <source>
        <dbReference type="Proteomes" id="UP000693946"/>
    </source>
</evidence>
<protein>
    <submittedName>
        <fullName evidence="2">Uncharacterized protein</fullName>
    </submittedName>
</protein>
<dbReference type="AlphaFoldDB" id="A0AAV6T8R4"/>
<comment type="caution">
    <text evidence="2">The sequence shown here is derived from an EMBL/GenBank/DDBJ whole genome shotgun (WGS) entry which is preliminary data.</text>
</comment>
<keyword evidence="1" id="KW-0472">Membrane</keyword>
<dbReference type="EMBL" id="JAGKHQ010000001">
    <property type="protein sequence ID" value="KAG7525788.1"/>
    <property type="molecule type" value="Genomic_DNA"/>
</dbReference>
<keyword evidence="1" id="KW-1133">Transmembrane helix</keyword>
<organism evidence="2 3">
    <name type="scientific">Solea senegalensis</name>
    <name type="common">Senegalese sole</name>
    <dbReference type="NCBI Taxonomy" id="28829"/>
    <lineage>
        <taxon>Eukaryota</taxon>
        <taxon>Metazoa</taxon>
        <taxon>Chordata</taxon>
        <taxon>Craniata</taxon>
        <taxon>Vertebrata</taxon>
        <taxon>Euteleostomi</taxon>
        <taxon>Actinopterygii</taxon>
        <taxon>Neopterygii</taxon>
        <taxon>Teleostei</taxon>
        <taxon>Neoteleostei</taxon>
        <taxon>Acanthomorphata</taxon>
        <taxon>Carangaria</taxon>
        <taxon>Pleuronectiformes</taxon>
        <taxon>Pleuronectoidei</taxon>
        <taxon>Soleidae</taxon>
        <taxon>Solea</taxon>
    </lineage>
</organism>
<sequence>MTTRGNKRVRPINLKDVLTMLEVCKMYYLYSSVQFNYVTTYKRSYEVELSIVLCLNMYFIAVFTSVRKSFVVIDEGKQSTSTHRTGVSRRCGAAC</sequence>
<feature type="transmembrane region" description="Helical" evidence="1">
    <location>
        <begin position="49"/>
        <end position="66"/>
    </location>
</feature>
<gene>
    <name evidence="2" type="ORF">JOB18_031784</name>
</gene>